<dbReference type="InterPro" id="IPR021997">
    <property type="entry name" value="SporV_AA"/>
</dbReference>
<proteinExistence type="predicted"/>
<protein>
    <submittedName>
        <fullName evidence="3">Stage V sporulation protein AA</fullName>
    </submittedName>
</protein>
<dbReference type="Pfam" id="PF12164">
    <property type="entry name" value="SporV_AA"/>
    <property type="match status" value="1"/>
</dbReference>
<evidence type="ECO:0000256" key="1">
    <source>
        <dbReference type="SAM" id="Phobius"/>
    </source>
</evidence>
<dbReference type="EMBL" id="CP015506">
    <property type="protein sequence ID" value="AND41306.1"/>
    <property type="molecule type" value="Genomic_DNA"/>
</dbReference>
<evidence type="ECO:0000313" key="4">
    <source>
        <dbReference type="Proteomes" id="UP000077856"/>
    </source>
</evidence>
<dbReference type="InterPro" id="IPR038548">
    <property type="entry name" value="SporV_AA_N_sf"/>
</dbReference>
<feature type="transmembrane region" description="Helical" evidence="1">
    <location>
        <begin position="98"/>
        <end position="118"/>
    </location>
</feature>
<dbReference type="STRING" id="1196031.A361_19810"/>
<feature type="transmembrane region" description="Helical" evidence="1">
    <location>
        <begin position="143"/>
        <end position="165"/>
    </location>
</feature>
<dbReference type="Proteomes" id="UP000077856">
    <property type="component" value="Chromosome"/>
</dbReference>
<dbReference type="RefSeq" id="WP_009332822.1">
    <property type="nucleotide sequence ID" value="NZ_CP015506.1"/>
</dbReference>
<keyword evidence="1" id="KW-0812">Transmembrane</keyword>
<evidence type="ECO:0000259" key="2">
    <source>
        <dbReference type="Pfam" id="PF12164"/>
    </source>
</evidence>
<evidence type="ECO:0000313" key="3">
    <source>
        <dbReference type="EMBL" id="AND41306.1"/>
    </source>
</evidence>
<gene>
    <name evidence="3" type="ORF">A361_19810</name>
</gene>
<dbReference type="Gene3D" id="2.60.480.10">
    <property type="entry name" value="eubacterium ventriosum atcc domain"/>
    <property type="match status" value="1"/>
</dbReference>
<keyword evidence="1" id="KW-0472">Membrane</keyword>
<organism evidence="3 4">
    <name type="scientific">Cytobacillus oceanisediminis 2691</name>
    <dbReference type="NCBI Taxonomy" id="1196031"/>
    <lineage>
        <taxon>Bacteria</taxon>
        <taxon>Bacillati</taxon>
        <taxon>Bacillota</taxon>
        <taxon>Bacilli</taxon>
        <taxon>Bacillales</taxon>
        <taxon>Bacillaceae</taxon>
        <taxon>Cytobacillus</taxon>
    </lineage>
</organism>
<dbReference type="eggNOG" id="ENOG502ZCB6">
    <property type="taxonomic scope" value="Bacteria"/>
</dbReference>
<dbReference type="AlphaFoldDB" id="A0A160ME05"/>
<dbReference type="KEGG" id="bon:A361_19810"/>
<sequence>MEKTVYIRLRHRLQIRPNQIILLKDIAQVIADDDIYVKLCALPLYKVNEHDQNIVIIDVMKVIRAITQLFSNLEVQSIGPAQSIVEVVTKKQKVSFPLFLLVWLLLFIGAALAIMNFHEDVSMQAVQLRIYTLITGEVDRKPLIFQIPYSIGLGLGMIIFFNHVFKKRLNEEPSPLEVEMFNYQLDLDNYVALKENKESMKYLDDH</sequence>
<feature type="domain" description="Stage V sporulation protein AA" evidence="2">
    <location>
        <begin position="2"/>
        <end position="90"/>
    </location>
</feature>
<name>A0A160ME05_9BACI</name>
<reference evidence="3 4" key="1">
    <citation type="submission" date="2016-04" db="EMBL/GenBank/DDBJ databases">
        <title>Complete genome sequence of Bacillus oceanisediminis strain 2691.</title>
        <authorList>
            <person name="Jeong H."/>
            <person name="Kim H.J."/>
            <person name="Lee D.-W."/>
        </authorList>
    </citation>
    <scope>NUCLEOTIDE SEQUENCE [LARGE SCALE GENOMIC DNA]</scope>
    <source>
        <strain evidence="3 4">2691</strain>
    </source>
</reference>
<accession>A0A160ME05</accession>
<keyword evidence="1" id="KW-1133">Transmembrane helix</keyword>